<feature type="domain" description="Fibronectin type-III" evidence="3">
    <location>
        <begin position="737"/>
        <end position="830"/>
    </location>
</feature>
<dbReference type="InterPro" id="IPR026444">
    <property type="entry name" value="Secre_tail"/>
</dbReference>
<feature type="chain" id="PRO_5041941993" description="Fibronectin type-III domain-containing protein" evidence="2">
    <location>
        <begin position="20"/>
        <end position="1071"/>
    </location>
</feature>
<accession>A0AAC9PXY7</accession>
<dbReference type="EMBL" id="CP019352">
    <property type="protein sequence ID" value="APY01119.1"/>
    <property type="molecule type" value="Genomic_DNA"/>
</dbReference>
<name>A0AAC9PXY7_9FLAO</name>
<organism evidence="4 5">
    <name type="scientific">Lacinutrix venerupis</name>
    <dbReference type="NCBI Taxonomy" id="1486034"/>
    <lineage>
        <taxon>Bacteria</taxon>
        <taxon>Pseudomonadati</taxon>
        <taxon>Bacteroidota</taxon>
        <taxon>Flavobacteriia</taxon>
        <taxon>Flavobacteriales</taxon>
        <taxon>Flavobacteriaceae</taxon>
        <taxon>Lacinutrix</taxon>
    </lineage>
</organism>
<dbReference type="Gene3D" id="2.60.40.10">
    <property type="entry name" value="Immunoglobulins"/>
    <property type="match status" value="2"/>
</dbReference>
<gene>
    <name evidence="4" type="ORF">BWR22_12640</name>
</gene>
<dbReference type="AlphaFoldDB" id="A0AAC9PXY7"/>
<evidence type="ECO:0000313" key="5">
    <source>
        <dbReference type="Proteomes" id="UP000187506"/>
    </source>
</evidence>
<dbReference type="NCBIfam" id="TIGR04183">
    <property type="entry name" value="Por_Secre_tail"/>
    <property type="match status" value="1"/>
</dbReference>
<protein>
    <recommendedName>
        <fullName evidence="3">Fibronectin type-III domain-containing protein</fullName>
    </recommendedName>
</protein>
<dbReference type="Proteomes" id="UP000187506">
    <property type="component" value="Chromosome"/>
</dbReference>
<dbReference type="PROSITE" id="PS50853">
    <property type="entry name" value="FN3"/>
    <property type="match status" value="2"/>
</dbReference>
<dbReference type="InterPro" id="IPR013783">
    <property type="entry name" value="Ig-like_fold"/>
</dbReference>
<dbReference type="NCBIfam" id="NF038128">
    <property type="entry name" value="choice_anch_J"/>
    <property type="match status" value="3"/>
</dbReference>
<proteinExistence type="predicted"/>
<dbReference type="InterPro" id="IPR036116">
    <property type="entry name" value="FN3_sf"/>
</dbReference>
<dbReference type="Gene3D" id="2.60.120.200">
    <property type="match status" value="3"/>
</dbReference>
<dbReference type="InterPro" id="IPR003961">
    <property type="entry name" value="FN3_dom"/>
</dbReference>
<dbReference type="Pfam" id="PF00041">
    <property type="entry name" value="fn3"/>
    <property type="match status" value="2"/>
</dbReference>
<dbReference type="Pfam" id="PF18962">
    <property type="entry name" value="Por_Secre_tail"/>
    <property type="match status" value="1"/>
</dbReference>
<dbReference type="RefSeq" id="WP_076734023.1">
    <property type="nucleotide sequence ID" value="NZ_CP019352.1"/>
</dbReference>
<feature type="domain" description="Fibronectin type-III" evidence="3">
    <location>
        <begin position="206"/>
        <end position="294"/>
    </location>
</feature>
<evidence type="ECO:0000256" key="2">
    <source>
        <dbReference type="SAM" id="SignalP"/>
    </source>
</evidence>
<dbReference type="CDD" id="cd00063">
    <property type="entry name" value="FN3"/>
    <property type="match status" value="2"/>
</dbReference>
<keyword evidence="5" id="KW-1185">Reference proteome</keyword>
<feature type="signal peptide" evidence="2">
    <location>
        <begin position="1"/>
        <end position="19"/>
    </location>
</feature>
<sequence length="1071" mass="116957">MKKNYLILVFTLFCLYVNAQSVLINDATLGGISTSTFQETPIDADDNYSYSQSIYLQSEINQSGNISKITYYTNGVLENSNDIVVYMAETSDDVFASNTGWIDLANLTQVYAGVYTVYNNEVSIILDTPFNYSNSNNLVIVVDENQEGSDSNDFITHNLGYGNANGRVIHYGNNFTNPDPASPPNGILDYYRPNIEIDFTSITCYPPSDIVLSNFGENTVDVNWLSAAMQWDYVVQLSGTGNPDAATSENVSSNSTTISGLTNNTEYELYLRSNCNTDGVSDWVGPIIFRTACGVVDDFSENFESMPDELETPYCWTTIATSTGTSPTIKVNTSSSQAYSPSNYYEMQFNNDDTVYLISPESSIIADGMHRIEFAAKVNSATGSETYMKVGLMSDPADVNTYTELSSIVLSSSSSNTNNYSFHYVNIPLNATANYLVLKPETNSTSNKIVYLDDIVVTTQPSCFEILDVEAANITDVSFSLNITPDIQTQTEWEFVVKQTDLNFNPALETPIVVNTLTTNFTTDSGGAAIIPDSPYRIFVRSNCDAAGSDGSGYSSWYGPYDIRTACAPLSANFLENFDSYSNGDFPFCWSKNVTSTGSPTFQVSTFASYAVSGSSSIIMNTGNDANANILLILPQNTVANDGAHRLQFYARKSNANTAASLIVGSMSDPLDATTFNEITEVPIVSGGTTGDIIQYYVNLPASSNEYVVIKHGAGSGAGIAFYIDDVEITDQPACTEVYNVSAENITASSVDVSWDFLGAQAEWEYVVQLAGVGEPVAGTLTTSNTLNNDFTNLSSNTPYEIYVRADCDVNGVSDWVGPVNFTTACVPESGDFSSSFEGFSNNEEIQPCWSSLIDPVSTSPYVRYSAVQSQDGTISVRLYSGNDASAGIFLITPMLDDLDNTKQIVFQVYDDNNGGLEVGTMSDPTDATTFTSYQTYLDADMADDAWEEKTINFDNYTGSDNYIAFKYNAATTFDYLYIDNFTYQINPTLSVDSLEFDNSVSLYPNPVQNILNIKGENIKSVNVYSINGKKVLTTSVNVKTIDVSILETGMYFVNIEDNKGNVIVKKIIKE</sequence>
<reference evidence="4 5" key="1">
    <citation type="submission" date="2017-01" db="EMBL/GenBank/DDBJ databases">
        <title>Complete genome of Lacinutrix venerupis DOK2-8 isolated from seawater in Dokdo.</title>
        <authorList>
            <person name="Chi W.-J."/>
            <person name="Kim J.H."/>
        </authorList>
    </citation>
    <scope>NUCLEOTIDE SEQUENCE [LARGE SCALE GENOMIC DNA]</scope>
    <source>
        <strain evidence="4 5">DOK2-8</strain>
    </source>
</reference>
<evidence type="ECO:0000256" key="1">
    <source>
        <dbReference type="ARBA" id="ARBA00022729"/>
    </source>
</evidence>
<keyword evidence="1 2" id="KW-0732">Signal</keyword>
<evidence type="ECO:0000313" key="4">
    <source>
        <dbReference type="EMBL" id="APY01119.1"/>
    </source>
</evidence>
<dbReference type="SMART" id="SM00060">
    <property type="entry name" value="FN3"/>
    <property type="match status" value="2"/>
</dbReference>
<dbReference type="SUPFAM" id="SSF49265">
    <property type="entry name" value="Fibronectin type III"/>
    <property type="match status" value="1"/>
</dbReference>
<evidence type="ECO:0000259" key="3">
    <source>
        <dbReference type="PROSITE" id="PS50853"/>
    </source>
</evidence>
<dbReference type="KEGG" id="lvn:BWR22_12640"/>